<gene>
    <name evidence="5" type="ORF">B6N60_05056</name>
</gene>
<keyword evidence="6" id="KW-1185">Reference proteome</keyword>
<dbReference type="InterPro" id="IPR011053">
    <property type="entry name" value="Single_hybrid_motif"/>
</dbReference>
<feature type="region of interest" description="Disordered" evidence="2">
    <location>
        <begin position="32"/>
        <end position="52"/>
    </location>
</feature>
<accession>A0A975Y7G6</accession>
<dbReference type="GO" id="GO:0015562">
    <property type="term" value="F:efflux transmembrane transporter activity"/>
    <property type="evidence" value="ECO:0007669"/>
    <property type="project" value="TreeGrafter"/>
</dbReference>
<feature type="domain" description="CzcB-like barrel-sandwich hybrid" evidence="3">
    <location>
        <begin position="125"/>
        <end position="413"/>
    </location>
</feature>
<evidence type="ECO:0000256" key="1">
    <source>
        <dbReference type="SAM" id="Coils"/>
    </source>
</evidence>
<dbReference type="EMBL" id="CP021056">
    <property type="protein sequence ID" value="QXE26325.1"/>
    <property type="molecule type" value="Genomic_DNA"/>
</dbReference>
<dbReference type="Pfam" id="PF26002">
    <property type="entry name" value="Beta-barrel_AprE"/>
    <property type="match status" value="1"/>
</dbReference>
<evidence type="ECO:0000313" key="6">
    <source>
        <dbReference type="Proteomes" id="UP000683511"/>
    </source>
</evidence>
<dbReference type="Pfam" id="PF25973">
    <property type="entry name" value="BSH_CzcB"/>
    <property type="match status" value="1"/>
</dbReference>
<proteinExistence type="predicted"/>
<keyword evidence="1" id="KW-0175">Coiled coil</keyword>
<evidence type="ECO:0000256" key="2">
    <source>
        <dbReference type="SAM" id="MobiDB-lite"/>
    </source>
</evidence>
<dbReference type="Gene3D" id="2.40.30.170">
    <property type="match status" value="1"/>
</dbReference>
<name>A0A975Y7G6_9NOST</name>
<dbReference type="Gene3D" id="2.40.50.100">
    <property type="match status" value="1"/>
</dbReference>
<feature type="coiled-coil region" evidence="1">
    <location>
        <begin position="213"/>
        <end position="340"/>
    </location>
</feature>
<dbReference type="InterPro" id="IPR058982">
    <property type="entry name" value="Beta-barrel_AprE"/>
</dbReference>
<dbReference type="GO" id="GO:1990281">
    <property type="term" value="C:efflux pump complex"/>
    <property type="evidence" value="ECO:0007669"/>
    <property type="project" value="TreeGrafter"/>
</dbReference>
<dbReference type="Proteomes" id="UP000683511">
    <property type="component" value="Chromosome"/>
</dbReference>
<dbReference type="AlphaFoldDB" id="A0A975Y7G6"/>
<sequence>MINVIHQSLITDKSSPYLISITILKSQKNMTQINGKHRNSSNSNGVNSDSRVLTSTKKYKTDNLINSYQEEFEQSVVLKQSPIWSRTIMLTLISLATFGVVWACFAKIEQVVPATGQLKPEGAVKEVQSPVNGVVKSVYVKDGDKVKEGDLLLTFESVATLAELNSLNKIRTALINENNIYRRLMGASTGIESELVFLRGRLPAESAFLLKSRAALVSDNELLRSQLRNAESADVGSDEQQRLSVSKRELDSRAMAAQIDIEKTKKELAQNRVRLENSQSSLQIQQGVLNKIKILAEEGGISQIQYLNQQQNVEKIKADIAQAQEEDKRLRLEIEKGKQQLTNTVAVTDKTILEKISDNKKRIAEIDSQFMKIILENEQRLADVNSKIAQTQLNVKYQELRAPVSGTIFDLQAKNPGFVASATNKLLQIVPTDKYVADVFITNKDIGFVRPDMKVDVRIDSFPFSEFGDIKGKVISIASDALPPDETHQYYRFPARISLDSQNLEVKGRKINLQSGMSISANIKVREERTVISLFTELFTKQVESLKEVR</sequence>
<dbReference type="KEGG" id="rsin:B6N60_05056"/>
<dbReference type="SUPFAM" id="SSF51230">
    <property type="entry name" value="Single hybrid motif"/>
    <property type="match status" value="1"/>
</dbReference>
<evidence type="ECO:0000259" key="4">
    <source>
        <dbReference type="Pfam" id="PF26002"/>
    </source>
</evidence>
<feature type="compositionally biased region" description="Low complexity" evidence="2">
    <location>
        <begin position="40"/>
        <end position="50"/>
    </location>
</feature>
<evidence type="ECO:0000259" key="3">
    <source>
        <dbReference type="Pfam" id="PF25973"/>
    </source>
</evidence>
<organism evidence="5 6">
    <name type="scientific">Richelia sinica FACHB-800</name>
    <dbReference type="NCBI Taxonomy" id="1357546"/>
    <lineage>
        <taxon>Bacteria</taxon>
        <taxon>Bacillati</taxon>
        <taxon>Cyanobacteriota</taxon>
        <taxon>Cyanophyceae</taxon>
        <taxon>Nostocales</taxon>
        <taxon>Nostocaceae</taxon>
        <taxon>Richelia</taxon>
    </lineage>
</organism>
<dbReference type="PANTHER" id="PTHR30469">
    <property type="entry name" value="MULTIDRUG RESISTANCE PROTEIN MDTA"/>
    <property type="match status" value="1"/>
</dbReference>
<dbReference type="PRINTS" id="PR01490">
    <property type="entry name" value="RTXTOXIND"/>
</dbReference>
<protein>
    <submittedName>
        <fullName evidence="5">Secretion protein HlyD family protein</fullName>
    </submittedName>
</protein>
<reference evidence="5" key="1">
    <citation type="submission" date="2017-04" db="EMBL/GenBank/DDBJ databases">
        <title>Genome deletions in a multicellular cyanobacterial endosymbiont for morphological adaptation in marine diatoms.</title>
        <authorList>
            <person name="Wang Y."/>
            <person name="Gao H."/>
            <person name="Li R."/>
            <person name="Xu X."/>
        </authorList>
    </citation>
    <scope>NUCLEOTIDE SEQUENCE</scope>
    <source>
        <strain evidence="5">FACHB 800</strain>
    </source>
</reference>
<evidence type="ECO:0000313" key="5">
    <source>
        <dbReference type="EMBL" id="QXE26325.1"/>
    </source>
</evidence>
<feature type="domain" description="AprE-like beta-barrel" evidence="4">
    <location>
        <begin position="436"/>
        <end position="525"/>
    </location>
</feature>
<dbReference type="PANTHER" id="PTHR30469:SF15">
    <property type="entry name" value="HLYD FAMILY OF SECRETION PROTEINS"/>
    <property type="match status" value="1"/>
</dbReference>
<dbReference type="InterPro" id="IPR058647">
    <property type="entry name" value="BSH_CzcB-like"/>
</dbReference>